<dbReference type="Proteomes" id="UP000695022">
    <property type="component" value="Unplaced"/>
</dbReference>
<evidence type="ECO:0000313" key="4">
    <source>
        <dbReference type="RefSeq" id="XP_014677670.1"/>
    </source>
</evidence>
<feature type="compositionally biased region" description="Acidic residues" evidence="2">
    <location>
        <begin position="123"/>
        <end position="135"/>
    </location>
</feature>
<dbReference type="RefSeq" id="XP_014677670.1">
    <property type="nucleotide sequence ID" value="XM_014822184.1"/>
</dbReference>
<dbReference type="PANTHER" id="PTHR46949:SF1">
    <property type="entry name" value="AT07979P2"/>
    <property type="match status" value="1"/>
</dbReference>
<accession>A0ABM1EZP9</accession>
<protein>
    <submittedName>
        <fullName evidence="4">Protein FAM89B-like</fullName>
    </submittedName>
</protein>
<evidence type="ECO:0000313" key="3">
    <source>
        <dbReference type="Proteomes" id="UP000695022"/>
    </source>
</evidence>
<evidence type="ECO:0000256" key="1">
    <source>
        <dbReference type="ARBA" id="ARBA00038125"/>
    </source>
</evidence>
<evidence type="ECO:0000256" key="2">
    <source>
        <dbReference type="SAM" id="MobiDB-lite"/>
    </source>
</evidence>
<feature type="region of interest" description="Disordered" evidence="2">
    <location>
        <begin position="98"/>
        <end position="197"/>
    </location>
</feature>
<name>A0ABM1EZP9_PRICU</name>
<comment type="similarity">
    <text evidence="1">Belongs to the FAM89 family.</text>
</comment>
<proteinExistence type="inferred from homology"/>
<reference evidence="4" key="1">
    <citation type="submission" date="2025-08" db="UniProtKB">
        <authorList>
            <consortium name="RefSeq"/>
        </authorList>
    </citation>
    <scope>IDENTIFICATION</scope>
</reference>
<keyword evidence="3" id="KW-1185">Reference proteome</keyword>
<sequence>MASLDELPPLPKSLSALMNDREQWKEMEKLHMMRTMIQQDMTHGSNRPVVPRGNLNGALAVLRREMVQLRQLDMSLLCQLWSLNESIQDYKTNYGDPMYDSMHSERSEPLYENTNGDVPLASTEEDASDSDDSDDEGVHREAVELNMASEASGDADSEDSDVTPTHSARHVGDDRRISSPTPSGGSARRSNWAFFGADMNGFSI</sequence>
<organism evidence="3 4">
    <name type="scientific">Priapulus caudatus</name>
    <name type="common">Priapulid worm</name>
    <dbReference type="NCBI Taxonomy" id="37621"/>
    <lineage>
        <taxon>Eukaryota</taxon>
        <taxon>Metazoa</taxon>
        <taxon>Ecdysozoa</taxon>
        <taxon>Scalidophora</taxon>
        <taxon>Priapulida</taxon>
        <taxon>Priapulimorpha</taxon>
        <taxon>Priapulimorphida</taxon>
        <taxon>Priapulidae</taxon>
        <taxon>Priapulus</taxon>
    </lineage>
</organism>
<dbReference type="PANTHER" id="PTHR46949">
    <property type="entry name" value="LEUCINE REPEAT ADAPTER PROTEIN 25"/>
    <property type="match status" value="1"/>
</dbReference>
<dbReference type="GeneID" id="106817514"/>
<gene>
    <name evidence="4" type="primary">LOC106817514</name>
</gene>